<dbReference type="EMBL" id="HE978314">
    <property type="protein sequence ID" value="CCK68453.1"/>
    <property type="molecule type" value="Genomic_DNA"/>
</dbReference>
<dbReference type="OMA" id="NRIYHVY"/>
<name>J7RFY4_HUIN7</name>
<evidence type="ECO:0000256" key="5">
    <source>
        <dbReference type="ARBA" id="ARBA00023136"/>
    </source>
</evidence>
<dbReference type="STRING" id="1071383.J7RFY4"/>
<evidence type="ECO:0008006" key="9">
    <source>
        <dbReference type="Google" id="ProtNLM"/>
    </source>
</evidence>
<dbReference type="RefSeq" id="XP_022462699.1">
    <property type="nucleotide sequence ID" value="XM_022611274.1"/>
</dbReference>
<dbReference type="KEGG" id="kng:KNAG_0A08000"/>
<dbReference type="Pfam" id="PF08637">
    <property type="entry name" value="NCA2"/>
    <property type="match status" value="1"/>
</dbReference>
<dbReference type="PANTHER" id="PTHR28234">
    <property type="entry name" value="NUCLEAR CONTROL OF ATPASE PROTEIN 2"/>
    <property type="match status" value="1"/>
</dbReference>
<dbReference type="AlphaFoldDB" id="J7RFY4"/>
<reference evidence="7 8" key="1">
    <citation type="journal article" date="2011" name="Proc. Natl. Acad. Sci. U.S.A.">
        <title>Evolutionary erosion of yeast sex chromosomes by mating-type switching accidents.</title>
        <authorList>
            <person name="Gordon J.L."/>
            <person name="Armisen D."/>
            <person name="Proux-Wera E."/>
            <person name="Oheigeartaigh S.S."/>
            <person name="Byrne K.P."/>
            <person name="Wolfe K.H."/>
        </authorList>
    </citation>
    <scope>NUCLEOTIDE SEQUENCE [LARGE SCALE GENOMIC DNA]</scope>
    <source>
        <strain evidence="8">ATCC MYA-139 / BCRC 22969 / CBS 8797 / CCRC 22969 / KCTC 17520 / NBRC 10181 / NCYC 3082</strain>
    </source>
</reference>
<comment type="subcellular location">
    <subcellularLocation>
        <location evidence="1">Mitochondrion membrane</location>
        <topology evidence="1">Multi-pass membrane protein</topology>
    </subcellularLocation>
</comment>
<dbReference type="GO" id="GO:0005741">
    <property type="term" value="C:mitochondrial outer membrane"/>
    <property type="evidence" value="ECO:0007669"/>
    <property type="project" value="TreeGrafter"/>
</dbReference>
<evidence type="ECO:0000256" key="1">
    <source>
        <dbReference type="ARBA" id="ARBA00004225"/>
    </source>
</evidence>
<protein>
    <recommendedName>
        <fullName evidence="9">Nuclear control of ATPase protein 2</fullName>
    </recommendedName>
</protein>
<evidence type="ECO:0000256" key="4">
    <source>
        <dbReference type="ARBA" id="ARBA00023128"/>
    </source>
</evidence>
<dbReference type="PANTHER" id="PTHR28234:SF1">
    <property type="entry name" value="NUCLEAR CONTROL OF ATPASE PROTEIN 2"/>
    <property type="match status" value="1"/>
</dbReference>
<dbReference type="Proteomes" id="UP000006310">
    <property type="component" value="Chromosome 1"/>
</dbReference>
<evidence type="ECO:0000256" key="3">
    <source>
        <dbReference type="ARBA" id="ARBA00022989"/>
    </source>
</evidence>
<evidence type="ECO:0000313" key="8">
    <source>
        <dbReference type="Proteomes" id="UP000006310"/>
    </source>
</evidence>
<proteinExistence type="predicted"/>
<reference evidence="8" key="2">
    <citation type="submission" date="2012-08" db="EMBL/GenBank/DDBJ databases">
        <title>Genome sequence of Kazachstania naganishii.</title>
        <authorList>
            <person name="Gordon J.L."/>
            <person name="Armisen D."/>
            <person name="Proux-Wera E."/>
            <person name="OhEigeartaigh S.S."/>
            <person name="Byrne K.P."/>
            <person name="Wolfe K.H."/>
        </authorList>
    </citation>
    <scope>NUCLEOTIDE SEQUENCE [LARGE SCALE GENOMIC DNA]</scope>
    <source>
        <strain evidence="8">ATCC MYA-139 / BCRC 22969 / CBS 8797 / CCRC 22969 / KCTC 17520 / NBRC 10181 / NCYC 3082</strain>
    </source>
</reference>
<keyword evidence="4" id="KW-0496">Mitochondrion</keyword>
<evidence type="ECO:0000256" key="6">
    <source>
        <dbReference type="SAM" id="Phobius"/>
    </source>
</evidence>
<dbReference type="HOGENOM" id="CLU_008227_2_0_1"/>
<organism evidence="7 8">
    <name type="scientific">Huiozyma naganishii (strain ATCC MYA-139 / BCRC 22969 / CBS 8797 / KCTC 17520 / NBRC 10181 / NCYC 3082 / Yp74L-3)</name>
    <name type="common">Yeast</name>
    <name type="synonym">Kazachstania naganishii</name>
    <dbReference type="NCBI Taxonomy" id="1071383"/>
    <lineage>
        <taxon>Eukaryota</taxon>
        <taxon>Fungi</taxon>
        <taxon>Dikarya</taxon>
        <taxon>Ascomycota</taxon>
        <taxon>Saccharomycotina</taxon>
        <taxon>Saccharomycetes</taxon>
        <taxon>Saccharomycetales</taxon>
        <taxon>Saccharomycetaceae</taxon>
        <taxon>Huiozyma</taxon>
    </lineage>
</organism>
<evidence type="ECO:0000313" key="7">
    <source>
        <dbReference type="EMBL" id="CCK68453.1"/>
    </source>
</evidence>
<sequence>MITDRFVVEQITAVDAQLEIALQRYQLRSTANIPSTGKDLDTLQSVQDGLQKIKGNADALVAKLSRVSKPRIVVIDYTTILLTLEKLPLTTGGPELGELTQLLLNAIFQYVTILCYYSLTTRCLLEIPKTDDVVQYYNSINNSFWKQVLYLIQTSIPRTISFGVTIRRKLSKSLSNESLSRLPGRLFEEIQPKVNRLFFVRKFQVIGLPKIGTIGTLQFWKLLLLNLPQILINEEVQTKYQDFDAINEQTTSLLGQLTSDFKESPLPSLRNFLQLEKTASLYDVVYRTDQWATKRSKVNALYQICKPNRIIRYWPLALTFLVAGPKIVRSVWDSKFKILQFFQENVVDFMDGLIKNWVWIPLKKVWATVRHDEESEIAMMSKGTLKTEMDSLSRMVISFIVENSDDPTSIDVVRLNMDVEHGHLDEFMEIYEKQLHHPIKNILTGKLVRSLLIQIQKTKVDGSLALDGIDRMLQSQQLVFGVMALSPALLLLYLISTSAFRLVKLGTIWSNVAAKKFKLSKSLSRVERLLNYDETHGKKDKTVHLENGLLMIEVLNLSTLGTVILPKKRVQEWLEDVGELLYSDFSNKSKLNVVNRLYHVYGRYF</sequence>
<keyword evidence="3 6" id="KW-1133">Transmembrane helix</keyword>
<dbReference type="InterPro" id="IPR013946">
    <property type="entry name" value="NCA2-like"/>
</dbReference>
<feature type="transmembrane region" description="Helical" evidence="6">
    <location>
        <begin position="478"/>
        <end position="495"/>
    </location>
</feature>
<gene>
    <name evidence="7" type="primary">KNAG0A08000</name>
    <name evidence="7" type="ordered locus">KNAG_0A08000</name>
</gene>
<dbReference type="GO" id="GO:0016071">
    <property type="term" value="P:mRNA metabolic process"/>
    <property type="evidence" value="ECO:0007669"/>
    <property type="project" value="EnsemblFungi"/>
</dbReference>
<dbReference type="GO" id="GO:0009060">
    <property type="term" value="P:aerobic respiration"/>
    <property type="evidence" value="ECO:0007669"/>
    <property type="project" value="EnsemblFungi"/>
</dbReference>
<dbReference type="eggNOG" id="ENOG502QTT6">
    <property type="taxonomic scope" value="Eukaryota"/>
</dbReference>
<dbReference type="OrthoDB" id="413313at2759"/>
<keyword evidence="5 6" id="KW-0472">Membrane</keyword>
<keyword evidence="2 6" id="KW-0812">Transmembrane</keyword>
<keyword evidence="8" id="KW-1185">Reference proteome</keyword>
<dbReference type="GeneID" id="34524088"/>
<accession>J7RFY4</accession>
<evidence type="ECO:0000256" key="2">
    <source>
        <dbReference type="ARBA" id="ARBA00022692"/>
    </source>
</evidence>